<dbReference type="Proteomes" id="UP000306236">
    <property type="component" value="Unassembled WGS sequence"/>
</dbReference>
<reference evidence="1 2" key="1">
    <citation type="submission" date="2019-04" db="EMBL/GenBank/DDBJ databases">
        <title>Lampropedia sp YIM MLB12 draf genome.</title>
        <authorList>
            <person name="Wang Y.-X."/>
        </authorList>
    </citation>
    <scope>NUCLEOTIDE SEQUENCE [LARGE SCALE GENOMIC DNA]</scope>
    <source>
        <strain evidence="1 2">YIM MLB12</strain>
    </source>
</reference>
<proteinExistence type="predicted"/>
<dbReference type="EMBL" id="SSWX01000006">
    <property type="protein sequence ID" value="THJ34555.1"/>
    <property type="molecule type" value="Genomic_DNA"/>
</dbReference>
<keyword evidence="2" id="KW-1185">Reference proteome</keyword>
<evidence type="ECO:0000313" key="2">
    <source>
        <dbReference type="Proteomes" id="UP000306236"/>
    </source>
</evidence>
<sequence>MSTTQWHAQRLCCIKKAMAALPQPQAKLSHGERFLTTQLSEPFQDGCSHIELHTCLSKVLALTFSPSFFEAIHCGLNQRSTVITAPIFPKARQKRRHASMAAFRSAKAIPLRI</sequence>
<dbReference type="RefSeq" id="WP_136405765.1">
    <property type="nucleotide sequence ID" value="NZ_SSWX01000006.1"/>
</dbReference>
<gene>
    <name evidence="1" type="ORF">E8K88_06065</name>
</gene>
<protein>
    <submittedName>
        <fullName evidence="1">Uncharacterized protein</fullName>
    </submittedName>
</protein>
<comment type="caution">
    <text evidence="1">The sequence shown here is derived from an EMBL/GenBank/DDBJ whole genome shotgun (WGS) entry which is preliminary data.</text>
</comment>
<organism evidence="1 2">
    <name type="scientific">Lampropedia aestuarii</name>
    <dbReference type="NCBI Taxonomy" id="2562762"/>
    <lineage>
        <taxon>Bacteria</taxon>
        <taxon>Pseudomonadati</taxon>
        <taxon>Pseudomonadota</taxon>
        <taxon>Betaproteobacteria</taxon>
        <taxon>Burkholderiales</taxon>
        <taxon>Comamonadaceae</taxon>
        <taxon>Lampropedia</taxon>
    </lineage>
</organism>
<evidence type="ECO:0000313" key="1">
    <source>
        <dbReference type="EMBL" id="THJ34555.1"/>
    </source>
</evidence>
<accession>A0A4S5BU76</accession>
<dbReference type="AlphaFoldDB" id="A0A4S5BU76"/>
<name>A0A4S5BU76_9BURK</name>